<feature type="domain" description="Beta/gamma crystallin 'Greek key'" evidence="2">
    <location>
        <begin position="111"/>
        <end position="126"/>
    </location>
</feature>
<keyword evidence="3" id="KW-0067">ATP-binding</keyword>
<dbReference type="InterPro" id="IPR001064">
    <property type="entry name" value="Beta/gamma_crystallin"/>
</dbReference>
<keyword evidence="3" id="KW-0547">Nucleotide-binding</keyword>
<dbReference type="RefSeq" id="WP_348947841.1">
    <property type="nucleotide sequence ID" value="NZ_JBDZYD010000002.1"/>
</dbReference>
<dbReference type="Gene3D" id="3.30.565.10">
    <property type="entry name" value="Histidine kinase-like ATPase, C-terminal domain"/>
    <property type="match status" value="1"/>
</dbReference>
<evidence type="ECO:0000313" key="3">
    <source>
        <dbReference type="EMBL" id="MEQ0558472.1"/>
    </source>
</evidence>
<dbReference type="CDD" id="cd16936">
    <property type="entry name" value="HATPase_RsbW-like"/>
    <property type="match status" value="1"/>
</dbReference>
<proteinExistence type="predicted"/>
<gene>
    <name evidence="3" type="ORF">ABJI51_05285</name>
</gene>
<accession>A0ABV0LAQ2</accession>
<dbReference type="SUPFAM" id="SSF55874">
    <property type="entry name" value="ATPase domain of HSP90 chaperone/DNA topoisomerase II/histidine kinase"/>
    <property type="match status" value="1"/>
</dbReference>
<dbReference type="GO" id="GO:0005524">
    <property type="term" value="F:ATP binding"/>
    <property type="evidence" value="ECO:0007669"/>
    <property type="project" value="UniProtKB-KW"/>
</dbReference>
<protein>
    <submittedName>
        <fullName evidence="3">ATP-binding protein</fullName>
    </submittedName>
</protein>
<keyword evidence="1" id="KW-0808">Transferase</keyword>
<organism evidence="3 4">
    <name type="scientific">Amycolatopsis melonis</name>
    <dbReference type="NCBI Taxonomy" id="3156488"/>
    <lineage>
        <taxon>Bacteria</taxon>
        <taxon>Bacillati</taxon>
        <taxon>Actinomycetota</taxon>
        <taxon>Actinomycetes</taxon>
        <taxon>Pseudonocardiales</taxon>
        <taxon>Pseudonocardiaceae</taxon>
        <taxon>Amycolatopsis</taxon>
    </lineage>
</organism>
<dbReference type="InterPro" id="IPR050267">
    <property type="entry name" value="Anti-sigma-factor_SerPK"/>
</dbReference>
<dbReference type="PANTHER" id="PTHR35526">
    <property type="entry name" value="ANTI-SIGMA-F FACTOR RSBW-RELATED"/>
    <property type="match status" value="1"/>
</dbReference>
<reference evidence="3 4" key="1">
    <citation type="submission" date="2024-05" db="EMBL/GenBank/DDBJ databases">
        <authorList>
            <person name="Zhao H."/>
            <person name="Xu Y."/>
            <person name="Lin S."/>
            <person name="Spain J.C."/>
            <person name="Zhou N.-Y."/>
        </authorList>
    </citation>
    <scope>NUCLEOTIDE SEQUENCE [LARGE SCALE GENOMIC DNA]</scope>
    <source>
        <strain evidence="3 4">NEAU-NG30</strain>
    </source>
</reference>
<dbReference type="InterPro" id="IPR036890">
    <property type="entry name" value="HATPase_C_sf"/>
</dbReference>
<keyword evidence="1" id="KW-0723">Serine/threonine-protein kinase</keyword>
<comment type="caution">
    <text evidence="3">The sequence shown here is derived from an EMBL/GenBank/DDBJ whole genome shotgun (WGS) entry which is preliminary data.</text>
</comment>
<dbReference type="InterPro" id="IPR003594">
    <property type="entry name" value="HATPase_dom"/>
</dbReference>
<name>A0ABV0LAQ2_9PSEU</name>
<evidence type="ECO:0000313" key="4">
    <source>
        <dbReference type="Proteomes" id="UP001440984"/>
    </source>
</evidence>
<evidence type="ECO:0000259" key="2">
    <source>
        <dbReference type="PROSITE" id="PS50915"/>
    </source>
</evidence>
<evidence type="ECO:0000256" key="1">
    <source>
        <dbReference type="ARBA" id="ARBA00022527"/>
    </source>
</evidence>
<dbReference type="EMBL" id="JBDZYD010000002">
    <property type="protein sequence ID" value="MEQ0558472.1"/>
    <property type="molecule type" value="Genomic_DNA"/>
</dbReference>
<keyword evidence="1" id="KW-0418">Kinase</keyword>
<dbReference type="PANTHER" id="PTHR35526:SF3">
    <property type="entry name" value="ANTI-SIGMA-F FACTOR RSBW"/>
    <property type="match status" value="1"/>
</dbReference>
<dbReference type="Pfam" id="PF13581">
    <property type="entry name" value="HATPase_c_2"/>
    <property type="match status" value="1"/>
</dbReference>
<dbReference type="PROSITE" id="PS50915">
    <property type="entry name" value="CRYSTALLIN_BETA_GAMMA"/>
    <property type="match status" value="1"/>
</dbReference>
<keyword evidence="4" id="KW-1185">Reference proteome</keyword>
<sequence length="126" mass="13630">MSGDDAAWSVDLRGTDPSALSGVRRWTARTVPRLGPDHLSDLLIVIDELVANAYLHRGGPVEARLTVPTTPCRVVVEVEDHSPIHPVQGIPRPDLPEMPGQGMSVIRKLADSWGVHENPDFGGKTV</sequence>
<dbReference type="Proteomes" id="UP001440984">
    <property type="component" value="Unassembled WGS sequence"/>
</dbReference>